<protein>
    <submittedName>
        <fullName evidence="1">Probable thiopurine S-methyltransferase</fullName>
    </submittedName>
</protein>
<sequence length="55" mass="6439">MSGVLLLIEIVFCFDRMLENNIDKVLAGRTGVRFFFPLCGKAVDMKWYKNAYYIQ</sequence>
<organism evidence="1">
    <name type="scientific">Anoplopoma fimbria</name>
    <name type="common">Sablefish</name>
    <dbReference type="NCBI Taxonomy" id="229290"/>
    <lineage>
        <taxon>Eukaryota</taxon>
        <taxon>Metazoa</taxon>
        <taxon>Chordata</taxon>
        <taxon>Craniata</taxon>
        <taxon>Vertebrata</taxon>
        <taxon>Euteleostomi</taxon>
        <taxon>Actinopterygii</taxon>
        <taxon>Neopterygii</taxon>
        <taxon>Teleostei</taxon>
        <taxon>Neoteleostei</taxon>
        <taxon>Acanthomorphata</taxon>
        <taxon>Eupercaria</taxon>
        <taxon>Perciformes</taxon>
        <taxon>Cottioidei</taxon>
        <taxon>Anoplopomatales</taxon>
        <taxon>Anoplopomatidae</taxon>
        <taxon>Anoplopoma</taxon>
    </lineage>
</organism>
<dbReference type="GO" id="GO:0008168">
    <property type="term" value="F:methyltransferase activity"/>
    <property type="evidence" value="ECO:0007669"/>
    <property type="project" value="UniProtKB-KW"/>
</dbReference>
<reference evidence="1" key="1">
    <citation type="submission" date="2009-05" db="EMBL/GenBank/DDBJ databases">
        <title>Anoplopoma fimbria ESTs and full-length cDNAs.</title>
        <authorList>
            <person name="Messmer A."/>
            <person name="Rondeau E."/>
            <person name="Sanderson D."/>
            <person name="Cooper G."/>
            <person name="Leong J."/>
            <person name="Koop B.F."/>
        </authorList>
    </citation>
    <scope>NUCLEOTIDE SEQUENCE</scope>
    <source>
        <tissue evidence="1">Brain</tissue>
    </source>
</reference>
<dbReference type="AlphaFoldDB" id="C3KHY0"/>
<proteinExistence type="evidence at transcript level"/>
<dbReference type="GO" id="GO:0032259">
    <property type="term" value="P:methylation"/>
    <property type="evidence" value="ECO:0007669"/>
    <property type="project" value="UniProtKB-KW"/>
</dbReference>
<keyword evidence="1" id="KW-0808">Transferase</keyword>
<accession>C3KHY0</accession>
<evidence type="ECO:0000313" key="1">
    <source>
        <dbReference type="EMBL" id="ACQ58252.1"/>
    </source>
</evidence>
<name>C3KHY0_ANOFI</name>
<dbReference type="Gene3D" id="3.40.50.150">
    <property type="entry name" value="Vaccinia Virus protein VP39"/>
    <property type="match status" value="1"/>
</dbReference>
<gene>
    <name evidence="1" type="primary">TPMT</name>
</gene>
<keyword evidence="1" id="KW-0489">Methyltransferase</keyword>
<dbReference type="EMBL" id="BT082545">
    <property type="protein sequence ID" value="ACQ58252.1"/>
    <property type="molecule type" value="mRNA"/>
</dbReference>
<dbReference type="InterPro" id="IPR029063">
    <property type="entry name" value="SAM-dependent_MTases_sf"/>
</dbReference>